<name>A0A085A7E2_9ENTR</name>
<dbReference type="EMBL" id="JMTB01000085">
    <property type="protein sequence ID" value="KFC06137.1"/>
    <property type="molecule type" value="Genomic_DNA"/>
</dbReference>
<dbReference type="InterPro" id="IPR001387">
    <property type="entry name" value="Cro/C1-type_HTH"/>
</dbReference>
<dbReference type="SMART" id="SM00530">
    <property type="entry name" value="HTH_XRE"/>
    <property type="match status" value="1"/>
</dbReference>
<dbReference type="eggNOG" id="COG3620">
    <property type="taxonomic scope" value="Bacteria"/>
</dbReference>
<reference evidence="3" key="1">
    <citation type="submission" date="2014-05" db="EMBL/GenBank/DDBJ databases">
        <title>ATOL: Assembling a taxonomically balanced genome-scale reconstruction of the evolutionary history of the Enterobacteriaceae.</title>
        <authorList>
            <person name="Plunkett G. III"/>
            <person name="Neeno-Eckwall E.C."/>
            <person name="Glasner J.D."/>
            <person name="Perna N.T."/>
        </authorList>
    </citation>
    <scope>NUCLEOTIDE SEQUENCE [LARGE SCALE GENOMIC DNA]</scope>
    <source>
        <strain evidence="3">ATCC 49490</strain>
    </source>
</reference>
<accession>A0A085A7E2</accession>
<proteinExistence type="predicted"/>
<dbReference type="Proteomes" id="UP000028630">
    <property type="component" value="Unassembled WGS sequence"/>
</dbReference>
<keyword evidence="3" id="KW-1185">Reference proteome</keyword>
<feature type="domain" description="HTH cro/C1-type" evidence="1">
    <location>
        <begin position="11"/>
        <end position="65"/>
    </location>
</feature>
<evidence type="ECO:0000313" key="2">
    <source>
        <dbReference type="EMBL" id="KFC06137.1"/>
    </source>
</evidence>
<dbReference type="CDD" id="cd00093">
    <property type="entry name" value="HTH_XRE"/>
    <property type="match status" value="1"/>
</dbReference>
<dbReference type="GO" id="GO:0003677">
    <property type="term" value="F:DNA binding"/>
    <property type="evidence" value="ECO:0007669"/>
    <property type="project" value="UniProtKB-KW"/>
</dbReference>
<dbReference type="OrthoDB" id="129597at2"/>
<dbReference type="SUPFAM" id="SSF47413">
    <property type="entry name" value="lambda repressor-like DNA-binding domains"/>
    <property type="match status" value="1"/>
</dbReference>
<evidence type="ECO:0000313" key="3">
    <source>
        <dbReference type="Proteomes" id="UP000028630"/>
    </source>
</evidence>
<protein>
    <submittedName>
        <fullName evidence="2">DNA-binding repressor</fullName>
    </submittedName>
</protein>
<organism evidence="2 3">
    <name type="scientific">Trabulsiella guamensis ATCC 49490</name>
    <dbReference type="NCBI Taxonomy" id="1005994"/>
    <lineage>
        <taxon>Bacteria</taxon>
        <taxon>Pseudomonadati</taxon>
        <taxon>Pseudomonadota</taxon>
        <taxon>Gammaproteobacteria</taxon>
        <taxon>Enterobacterales</taxon>
        <taxon>Enterobacteriaceae</taxon>
        <taxon>Trabulsiella</taxon>
    </lineage>
</organism>
<dbReference type="AlphaFoldDB" id="A0A085A7E2"/>
<dbReference type="Gene3D" id="1.10.260.40">
    <property type="entry name" value="lambda repressor-like DNA-binding domains"/>
    <property type="match status" value="1"/>
</dbReference>
<dbReference type="InterPro" id="IPR010982">
    <property type="entry name" value="Lambda_DNA-bd_dom_sf"/>
</dbReference>
<dbReference type="PROSITE" id="PS50943">
    <property type="entry name" value="HTH_CROC1"/>
    <property type="match status" value="1"/>
</dbReference>
<dbReference type="Pfam" id="PF01381">
    <property type="entry name" value="HTH_3"/>
    <property type="match status" value="1"/>
</dbReference>
<comment type="caution">
    <text evidence="2">The sequence shown here is derived from an EMBL/GenBank/DDBJ whole genome shotgun (WGS) entry which is preliminary data.</text>
</comment>
<dbReference type="RefSeq" id="WP_072011982.1">
    <property type="nucleotide sequence ID" value="NZ_JMTB01000085.1"/>
</dbReference>
<keyword evidence="2" id="KW-0238">DNA-binding</keyword>
<gene>
    <name evidence="2" type="ORF">GTGU_02652</name>
</gene>
<evidence type="ECO:0000259" key="1">
    <source>
        <dbReference type="PROSITE" id="PS50943"/>
    </source>
</evidence>
<sequence length="78" mass="8749">MDNKITLHNNLQTIRKKMNLSQAQVADSMGITQAAIVAIERRGMSIKLETLKRYVDAIGCKLNLNIEMPSGMYINLDV</sequence>